<reference evidence="4" key="1">
    <citation type="submission" date="2016-03" db="EMBL/GenBank/DDBJ databases">
        <authorList>
            <person name="Oger P.M."/>
        </authorList>
    </citation>
    <scope>NUCLEOTIDE SEQUENCE [LARGE SCALE GENOMIC DNA]</scope>
    <source>
        <strain evidence="4">OG-1</strain>
    </source>
</reference>
<evidence type="ECO:0000313" key="3">
    <source>
        <dbReference type="EMBL" id="AMQ19461.1"/>
    </source>
</evidence>
<sequence length="346" mass="39286">MKEKVVALFMVMIILTSTGTVALADNVTSGDDKSEVPTGDVGNEANSTANVTFGLLKIVDRLANYTAQLINTSNVSNETLAAYNRANELREKAWEAYRSGNHTDTVKYAVEAMRLYREVIMRLKHGEISEKEGKETSPGMWKWKLQNAVRVELEMARNELRYAELIMSRTNVTPEFLAAYNQTKTLVEKVKEDLTSGNFTLLKEDFPKLVKARAELHRQIVLTTSKTFKVQVVKAVGRQLKALDELMPKLMKISMNADGNLTKELEELKTLRDELRQAMKSGDHEKVVDLLREIHKKLLEIKKMLMRKKVRDLPWRPPITPNPRDRPPITPNPGRGHGKAHSSERP</sequence>
<feature type="coiled-coil region" evidence="1">
    <location>
        <begin position="258"/>
        <end position="285"/>
    </location>
</feature>
<keyword evidence="1" id="KW-0175">Coiled coil</keyword>
<dbReference type="AlphaFoldDB" id="A0A142CXF9"/>
<protein>
    <submittedName>
        <fullName evidence="3">Uncharacterized protein</fullName>
    </submittedName>
</protein>
<dbReference type="KEGG" id="tpep:A0127_09950"/>
<dbReference type="RefSeq" id="WP_062390761.1">
    <property type="nucleotide sequence ID" value="NZ_CP014750.1"/>
</dbReference>
<evidence type="ECO:0000256" key="1">
    <source>
        <dbReference type="SAM" id="Coils"/>
    </source>
</evidence>
<dbReference type="OrthoDB" id="102447at2157"/>
<accession>A0A142CXF9</accession>
<evidence type="ECO:0000256" key="2">
    <source>
        <dbReference type="SAM" id="MobiDB-lite"/>
    </source>
</evidence>
<organism evidence="3 4">
    <name type="scientific">Thermococcus peptonophilus</name>
    <dbReference type="NCBI Taxonomy" id="53952"/>
    <lineage>
        <taxon>Archaea</taxon>
        <taxon>Methanobacteriati</taxon>
        <taxon>Methanobacteriota</taxon>
        <taxon>Thermococci</taxon>
        <taxon>Thermococcales</taxon>
        <taxon>Thermococcaceae</taxon>
        <taxon>Thermococcus</taxon>
    </lineage>
</organism>
<name>A0A142CXF9_9EURY</name>
<proteinExistence type="predicted"/>
<gene>
    <name evidence="3" type="ORF">A0127_09950</name>
</gene>
<dbReference type="STRING" id="53952.A0127_09950"/>
<dbReference type="EMBL" id="CP014750">
    <property type="protein sequence ID" value="AMQ19461.1"/>
    <property type="molecule type" value="Genomic_DNA"/>
</dbReference>
<feature type="region of interest" description="Disordered" evidence="2">
    <location>
        <begin position="312"/>
        <end position="346"/>
    </location>
</feature>
<dbReference type="GeneID" id="27140872"/>
<dbReference type="Proteomes" id="UP000073604">
    <property type="component" value="Chromosome"/>
</dbReference>
<evidence type="ECO:0000313" key="4">
    <source>
        <dbReference type="Proteomes" id="UP000073604"/>
    </source>
</evidence>
<keyword evidence="4" id="KW-1185">Reference proteome</keyword>